<dbReference type="InterPro" id="IPR007527">
    <property type="entry name" value="Znf_SWIM"/>
</dbReference>
<organism evidence="4 5">
    <name type="scientific">Arachis hypogaea</name>
    <name type="common">Peanut</name>
    <dbReference type="NCBI Taxonomy" id="3818"/>
    <lineage>
        <taxon>Eukaryota</taxon>
        <taxon>Viridiplantae</taxon>
        <taxon>Streptophyta</taxon>
        <taxon>Embryophyta</taxon>
        <taxon>Tracheophyta</taxon>
        <taxon>Spermatophyta</taxon>
        <taxon>Magnoliopsida</taxon>
        <taxon>eudicotyledons</taxon>
        <taxon>Gunneridae</taxon>
        <taxon>Pentapetalae</taxon>
        <taxon>rosids</taxon>
        <taxon>fabids</taxon>
        <taxon>Fabales</taxon>
        <taxon>Fabaceae</taxon>
        <taxon>Papilionoideae</taxon>
        <taxon>50 kb inversion clade</taxon>
        <taxon>dalbergioids sensu lato</taxon>
        <taxon>Dalbergieae</taxon>
        <taxon>Pterocarpus clade</taxon>
        <taxon>Arachis</taxon>
    </lineage>
</organism>
<gene>
    <name evidence="4" type="ORF">Ahy_B05g074901</name>
</gene>
<keyword evidence="1 2" id="KW-0863">Zinc-finger</keyword>
<name>A0A444Z021_ARAHY</name>
<dbReference type="AlphaFoldDB" id="A0A444Z021"/>
<comment type="subcellular location">
    <subcellularLocation>
        <location evidence="2">Nucleus</location>
    </subcellularLocation>
</comment>
<dbReference type="GO" id="GO:0006355">
    <property type="term" value="P:regulation of DNA-templated transcription"/>
    <property type="evidence" value="ECO:0007669"/>
    <property type="project" value="UniProtKB-UniRule"/>
</dbReference>
<dbReference type="Pfam" id="PF04434">
    <property type="entry name" value="SWIM"/>
    <property type="match status" value="1"/>
</dbReference>
<dbReference type="EMBL" id="SDMP01000015">
    <property type="protein sequence ID" value="RYR07529.1"/>
    <property type="molecule type" value="Genomic_DNA"/>
</dbReference>
<proteinExistence type="inferred from homology"/>
<dbReference type="GO" id="GO:0008270">
    <property type="term" value="F:zinc ion binding"/>
    <property type="evidence" value="ECO:0007669"/>
    <property type="project" value="UniProtKB-UniRule"/>
</dbReference>
<comment type="function">
    <text evidence="2">Putative transcription activator involved in regulating light control of development.</text>
</comment>
<dbReference type="PANTHER" id="PTHR31669">
    <property type="entry name" value="PROTEIN FAR1-RELATED SEQUENCE 10-RELATED"/>
    <property type="match status" value="1"/>
</dbReference>
<sequence length="160" mass="18473">MVLGTISGFQISIYLDHHFWVGMRSTQRSESMHAFFNKFITCNRSLIQFVKQYDNFLGSREQTEKIGCCRFLYRHTVCNKILNRSSILACFREVQAQFRGKVNCITRSTQSALSYTVSNSTFNKFSVTYNAISSKVKCQCLLFESRGILCRHSLSALNFE</sequence>
<protein>
    <recommendedName>
        <fullName evidence="2">Protein FAR1-RELATED SEQUENCE</fullName>
    </recommendedName>
</protein>
<comment type="caution">
    <text evidence="4">The sequence shown here is derived from an EMBL/GenBank/DDBJ whole genome shotgun (WGS) entry which is preliminary data.</text>
</comment>
<dbReference type="GO" id="GO:0005634">
    <property type="term" value="C:nucleus"/>
    <property type="evidence" value="ECO:0007669"/>
    <property type="project" value="UniProtKB-SubCell"/>
</dbReference>
<comment type="similarity">
    <text evidence="2">Belongs to the FHY3/FAR1 family.</text>
</comment>
<keyword evidence="2" id="KW-0479">Metal-binding</keyword>
<keyword evidence="2" id="KW-0862">Zinc</keyword>
<dbReference type="InterPro" id="IPR031052">
    <property type="entry name" value="FHY3/FAR1"/>
</dbReference>
<reference evidence="4 5" key="1">
    <citation type="submission" date="2019-01" db="EMBL/GenBank/DDBJ databases">
        <title>Sequencing of cultivated peanut Arachis hypogaea provides insights into genome evolution and oil improvement.</title>
        <authorList>
            <person name="Chen X."/>
        </authorList>
    </citation>
    <scope>NUCLEOTIDE SEQUENCE [LARGE SCALE GENOMIC DNA]</scope>
    <source>
        <strain evidence="5">cv. Fuhuasheng</strain>
        <tissue evidence="4">Leaves</tissue>
    </source>
</reference>
<evidence type="ECO:0000256" key="2">
    <source>
        <dbReference type="RuleBase" id="RU367018"/>
    </source>
</evidence>
<dbReference type="PANTHER" id="PTHR31669:SF283">
    <property type="entry name" value="PROTEIN FAR1-RELATED SEQUENCE"/>
    <property type="match status" value="1"/>
</dbReference>
<evidence type="ECO:0000256" key="1">
    <source>
        <dbReference type="PROSITE-ProRule" id="PRU00325"/>
    </source>
</evidence>
<accession>A0A444Z021</accession>
<evidence type="ECO:0000259" key="3">
    <source>
        <dbReference type="PROSITE" id="PS50966"/>
    </source>
</evidence>
<feature type="domain" description="SWIM-type" evidence="3">
    <location>
        <begin position="125"/>
        <end position="157"/>
    </location>
</feature>
<evidence type="ECO:0000313" key="4">
    <source>
        <dbReference type="EMBL" id="RYR07529.1"/>
    </source>
</evidence>
<dbReference type="PROSITE" id="PS50966">
    <property type="entry name" value="ZF_SWIM"/>
    <property type="match status" value="1"/>
</dbReference>
<dbReference type="Proteomes" id="UP000289738">
    <property type="component" value="Chromosome B05"/>
</dbReference>
<keyword evidence="5" id="KW-1185">Reference proteome</keyword>
<evidence type="ECO:0000313" key="5">
    <source>
        <dbReference type="Proteomes" id="UP000289738"/>
    </source>
</evidence>
<keyword evidence="2" id="KW-0539">Nucleus</keyword>